<comment type="subcellular location">
    <subcellularLocation>
        <location evidence="1">Nucleus</location>
    </subcellularLocation>
</comment>
<dbReference type="PANTHER" id="PTHR46481">
    <property type="entry name" value="ZINC FINGER BED DOMAIN-CONTAINING PROTEIN 4"/>
    <property type="match status" value="1"/>
</dbReference>
<organism evidence="7 8">
    <name type="scientific">Daphnia magna</name>
    <dbReference type="NCBI Taxonomy" id="35525"/>
    <lineage>
        <taxon>Eukaryota</taxon>
        <taxon>Metazoa</taxon>
        <taxon>Ecdysozoa</taxon>
        <taxon>Arthropoda</taxon>
        <taxon>Crustacea</taxon>
        <taxon>Branchiopoda</taxon>
        <taxon>Diplostraca</taxon>
        <taxon>Cladocera</taxon>
        <taxon>Anomopoda</taxon>
        <taxon>Daphniidae</taxon>
        <taxon>Daphnia</taxon>
    </lineage>
</organism>
<keyword evidence="6" id="KW-0812">Transmembrane</keyword>
<keyword evidence="8" id="KW-1185">Reference proteome</keyword>
<evidence type="ECO:0000313" key="8">
    <source>
        <dbReference type="Proteomes" id="UP000076858"/>
    </source>
</evidence>
<evidence type="ECO:0000256" key="1">
    <source>
        <dbReference type="ARBA" id="ARBA00004123"/>
    </source>
</evidence>
<dbReference type="STRING" id="35525.A0A162DB63"/>
<keyword evidence="5" id="KW-0539">Nucleus</keyword>
<keyword evidence="4" id="KW-0862">Zinc</keyword>
<dbReference type="EMBL" id="LRGB01002978">
    <property type="protein sequence ID" value="KZS05265.1"/>
    <property type="molecule type" value="Genomic_DNA"/>
</dbReference>
<keyword evidence="3" id="KW-0863">Zinc-finger</keyword>
<evidence type="ECO:0000256" key="2">
    <source>
        <dbReference type="ARBA" id="ARBA00022723"/>
    </source>
</evidence>
<protein>
    <recommendedName>
        <fullName evidence="9">HAT C-terminal dimerisation domain-containing protein</fullName>
    </recommendedName>
</protein>
<name>A0A162DB63_9CRUS</name>
<gene>
    <name evidence="7" type="ORF">APZ42_031596</name>
</gene>
<dbReference type="AlphaFoldDB" id="A0A162DB63"/>
<evidence type="ECO:0000256" key="3">
    <source>
        <dbReference type="ARBA" id="ARBA00022771"/>
    </source>
</evidence>
<dbReference type="Proteomes" id="UP000076858">
    <property type="component" value="Unassembled WGS sequence"/>
</dbReference>
<evidence type="ECO:0000256" key="6">
    <source>
        <dbReference type="SAM" id="Phobius"/>
    </source>
</evidence>
<reference evidence="7 8" key="1">
    <citation type="submission" date="2016-03" db="EMBL/GenBank/DDBJ databases">
        <title>EvidentialGene: Evidence-directed Construction of Genes on Genomes.</title>
        <authorList>
            <person name="Gilbert D.G."/>
            <person name="Choi J.-H."/>
            <person name="Mockaitis K."/>
            <person name="Colbourne J."/>
            <person name="Pfrender M."/>
        </authorList>
    </citation>
    <scope>NUCLEOTIDE SEQUENCE [LARGE SCALE GENOMIC DNA]</scope>
    <source>
        <strain evidence="7 8">Xinb3</strain>
        <tissue evidence="7">Complete organism</tissue>
    </source>
</reference>
<evidence type="ECO:0000313" key="7">
    <source>
        <dbReference type="EMBL" id="KZS05265.1"/>
    </source>
</evidence>
<keyword evidence="2" id="KW-0479">Metal-binding</keyword>
<dbReference type="GO" id="GO:0005634">
    <property type="term" value="C:nucleus"/>
    <property type="evidence" value="ECO:0007669"/>
    <property type="project" value="UniProtKB-SubCell"/>
</dbReference>
<dbReference type="OrthoDB" id="6380091at2759"/>
<dbReference type="InterPro" id="IPR052035">
    <property type="entry name" value="ZnF_BED_domain_contain"/>
</dbReference>
<proteinExistence type="predicted"/>
<comment type="caution">
    <text evidence="7">The sequence shown here is derived from an EMBL/GenBank/DDBJ whole genome shotgun (WGS) entry which is preliminary data.</text>
</comment>
<dbReference type="SUPFAM" id="SSF53098">
    <property type="entry name" value="Ribonuclease H-like"/>
    <property type="match status" value="1"/>
</dbReference>
<accession>A0A162DB63</accession>
<evidence type="ECO:0000256" key="5">
    <source>
        <dbReference type="ARBA" id="ARBA00023242"/>
    </source>
</evidence>
<dbReference type="InterPro" id="IPR012337">
    <property type="entry name" value="RNaseH-like_sf"/>
</dbReference>
<evidence type="ECO:0008006" key="9">
    <source>
        <dbReference type="Google" id="ProtNLM"/>
    </source>
</evidence>
<dbReference type="GO" id="GO:0008270">
    <property type="term" value="F:zinc ion binding"/>
    <property type="evidence" value="ECO:0007669"/>
    <property type="project" value="UniProtKB-KW"/>
</dbReference>
<feature type="transmembrane region" description="Helical" evidence="6">
    <location>
        <begin position="126"/>
        <end position="147"/>
    </location>
</feature>
<keyword evidence="6" id="KW-1133">Transmembrane helix</keyword>
<sequence length="295" mass="33945">MVLCNNYLYTGIALPTPCPTRWNSLFDSLVAFLQNFKSLEVVNKLFSSLTLPLLTKEDIELLNEYMEVMKPLAVVLDILQGDKGVLLGVGLVLPLITRLKDLLNQRVYLHLGPIRDRVLEKVDKRYYYLECFFFALVIVSILILRFGKLFEDPWYLLAALTHPCFKAHWIKDRRSQEDAKLKLRQLIQDATYSPVLEKSKTSLAEEFLVFDDIHPSGRPDDEVDRFLKDNDTSVGMLDNYPQIKALFIKYNTVIPTSAPLEDLFSLAALILTIRRNKLSDSMLEMLIFLKIALNL</sequence>
<keyword evidence="6" id="KW-0472">Membrane</keyword>
<dbReference type="PANTHER" id="PTHR46481:SF10">
    <property type="entry name" value="ZINC FINGER BED DOMAIN-CONTAINING PROTEIN 39"/>
    <property type="match status" value="1"/>
</dbReference>
<evidence type="ECO:0000256" key="4">
    <source>
        <dbReference type="ARBA" id="ARBA00022833"/>
    </source>
</evidence>